<sequence length="203" mass="21815">MQKYKYLQKLVDAKVVAVIRADSKEEALDQAKACLKGGINSIELTFTTPQAEQAIADLAITYPEKSIGAGTVLDQVTAKIAIQNGAQFIVSPSFDKDTALLCNLYQIPYLPGCMTVTEMRDALRYDCSIIKLFPGSIYGPQAINQFKGPLPQLEIMPTGGVNEQNIKEWFSAGAISVGVGGSLTKGSLAEIEEKARKLVAAAN</sequence>
<dbReference type="EC" id="4.1.3.16" evidence="6"/>
<evidence type="ECO:0000313" key="6">
    <source>
        <dbReference type="EMBL" id="MRH43923.1"/>
    </source>
</evidence>
<dbReference type="EMBL" id="WJNG01000012">
    <property type="protein sequence ID" value="MRH43923.1"/>
    <property type="molecule type" value="Genomic_DNA"/>
</dbReference>
<dbReference type="AlphaFoldDB" id="A0A6A8DE41"/>
<evidence type="ECO:0000256" key="2">
    <source>
        <dbReference type="ARBA" id="ARBA00006906"/>
    </source>
</evidence>
<dbReference type="NCBIfam" id="NF005119">
    <property type="entry name" value="PRK06552.1"/>
    <property type="match status" value="1"/>
</dbReference>
<evidence type="ECO:0000256" key="4">
    <source>
        <dbReference type="ARBA" id="ARBA00023239"/>
    </source>
</evidence>
<comment type="subunit">
    <text evidence="3">Homotrimer.</text>
</comment>
<reference evidence="6" key="1">
    <citation type="submission" date="2019-11" db="EMBL/GenBank/DDBJ databases">
        <authorList>
            <person name="Li J."/>
        </authorList>
    </citation>
    <scope>NUCLEOTIDE SEQUENCE</scope>
    <source>
        <strain evidence="6">B6B</strain>
    </source>
</reference>
<keyword evidence="5" id="KW-0119">Carbohydrate metabolism</keyword>
<keyword evidence="4 6" id="KW-0456">Lyase</keyword>
<dbReference type="CDD" id="cd00452">
    <property type="entry name" value="KDPG_aldolase"/>
    <property type="match status" value="1"/>
</dbReference>
<dbReference type="InterPro" id="IPR000887">
    <property type="entry name" value="Aldlse_KDPG_KHG"/>
</dbReference>
<dbReference type="Gene3D" id="3.20.20.70">
    <property type="entry name" value="Aldolase class I"/>
    <property type="match status" value="1"/>
</dbReference>
<dbReference type="OrthoDB" id="9802667at2"/>
<comment type="pathway">
    <text evidence="1">Carbohydrate acid metabolism.</text>
</comment>
<name>A0A6A8DE41_9BACI</name>
<comment type="caution">
    <text evidence="6">The sequence shown here is derived from an EMBL/GenBank/DDBJ whole genome shotgun (WGS) entry which is preliminary data.</text>
</comment>
<evidence type="ECO:0000313" key="7">
    <source>
        <dbReference type="Proteomes" id="UP000799092"/>
    </source>
</evidence>
<dbReference type="GO" id="GO:0008700">
    <property type="term" value="F:(R,S)-4-hydroxy-2-oxoglutarate aldolase activity"/>
    <property type="evidence" value="ECO:0007669"/>
    <property type="project" value="UniProtKB-EC"/>
</dbReference>
<evidence type="ECO:0000256" key="1">
    <source>
        <dbReference type="ARBA" id="ARBA00004761"/>
    </source>
</evidence>
<dbReference type="EC" id="4.1.2.14" evidence="6"/>
<keyword evidence="7" id="KW-1185">Reference proteome</keyword>
<dbReference type="InterPro" id="IPR013785">
    <property type="entry name" value="Aldolase_TIM"/>
</dbReference>
<proteinExistence type="inferred from homology"/>
<gene>
    <name evidence="6" type="primary">eda</name>
    <name evidence="6" type="ORF">GH741_14870</name>
</gene>
<protein>
    <submittedName>
        <fullName evidence="6">Bifunctional 4-hydroxy-2-oxoglutarate aldolase/2-dehydro-3-deoxy-phosphogluconate aldolase</fullName>
        <ecNumber evidence="6">4.1.2.14</ecNumber>
        <ecNumber evidence="6">4.1.3.16</ecNumber>
    </submittedName>
</protein>
<dbReference type="PANTHER" id="PTHR30246">
    <property type="entry name" value="2-KETO-3-DEOXY-6-PHOSPHOGLUCONATE ALDOLASE"/>
    <property type="match status" value="1"/>
</dbReference>
<dbReference type="PANTHER" id="PTHR30246:SF1">
    <property type="entry name" value="2-DEHYDRO-3-DEOXY-6-PHOSPHOGALACTONATE ALDOLASE-RELATED"/>
    <property type="match status" value="1"/>
</dbReference>
<dbReference type="SUPFAM" id="SSF51569">
    <property type="entry name" value="Aldolase"/>
    <property type="match status" value="1"/>
</dbReference>
<comment type="similarity">
    <text evidence="2">Belongs to the KHG/KDPG aldolase family.</text>
</comment>
<dbReference type="Pfam" id="PF01081">
    <property type="entry name" value="Aldolase"/>
    <property type="match status" value="1"/>
</dbReference>
<organism evidence="6 7">
    <name type="scientific">Aquibacillus halophilus</name>
    <dbReference type="NCBI Taxonomy" id="930132"/>
    <lineage>
        <taxon>Bacteria</taxon>
        <taxon>Bacillati</taxon>
        <taxon>Bacillota</taxon>
        <taxon>Bacilli</taxon>
        <taxon>Bacillales</taxon>
        <taxon>Bacillaceae</taxon>
        <taxon>Aquibacillus</taxon>
    </lineage>
</organism>
<dbReference type="NCBIfam" id="TIGR01182">
    <property type="entry name" value="eda"/>
    <property type="match status" value="1"/>
</dbReference>
<evidence type="ECO:0000256" key="3">
    <source>
        <dbReference type="ARBA" id="ARBA00011233"/>
    </source>
</evidence>
<accession>A0A6A8DE41</accession>
<evidence type="ECO:0000256" key="5">
    <source>
        <dbReference type="ARBA" id="ARBA00023277"/>
    </source>
</evidence>
<dbReference type="RefSeq" id="WP_153737544.1">
    <property type="nucleotide sequence ID" value="NZ_WJNG01000012.1"/>
</dbReference>
<dbReference type="Proteomes" id="UP000799092">
    <property type="component" value="Unassembled WGS sequence"/>
</dbReference>
<dbReference type="GO" id="GO:0008675">
    <property type="term" value="F:2-dehydro-3-deoxy-phosphogluconate aldolase activity"/>
    <property type="evidence" value="ECO:0007669"/>
    <property type="project" value="UniProtKB-EC"/>
</dbReference>